<dbReference type="SUPFAM" id="SSF47413">
    <property type="entry name" value="lambda repressor-like DNA-binding domains"/>
    <property type="match status" value="1"/>
</dbReference>
<organism evidence="5 6">
    <name type="scientific">Bifidobacterium aemilianum</name>
    <dbReference type="NCBI Taxonomy" id="2493120"/>
    <lineage>
        <taxon>Bacteria</taxon>
        <taxon>Bacillati</taxon>
        <taxon>Actinomycetota</taxon>
        <taxon>Actinomycetes</taxon>
        <taxon>Bifidobacteriales</taxon>
        <taxon>Bifidobacteriaceae</taxon>
        <taxon>Bifidobacterium</taxon>
    </lineage>
</organism>
<dbReference type="SMART" id="SM00354">
    <property type="entry name" value="HTH_LACI"/>
    <property type="match status" value="1"/>
</dbReference>
<dbReference type="AlphaFoldDB" id="A0A366K7F8"/>
<dbReference type="PROSITE" id="PS00356">
    <property type="entry name" value="HTH_LACI_1"/>
    <property type="match status" value="1"/>
</dbReference>
<dbReference type="Proteomes" id="UP000252530">
    <property type="component" value="Unassembled WGS sequence"/>
</dbReference>
<feature type="domain" description="HTH lacI-type" evidence="4">
    <location>
        <begin position="10"/>
        <end position="64"/>
    </location>
</feature>
<dbReference type="Pfam" id="PF13377">
    <property type="entry name" value="Peripla_BP_3"/>
    <property type="match status" value="1"/>
</dbReference>
<evidence type="ECO:0000313" key="5">
    <source>
        <dbReference type="EMBL" id="RBP97680.1"/>
    </source>
</evidence>
<keyword evidence="2" id="KW-0238">DNA-binding</keyword>
<sequence length="339" mass="36687">MVVKQQHPRVTLHDVAKAAGVSRSTASRALNGSPRISKRTTEHVRQIAQKLGFVANAQGRALAMGHSETIAILVTEPLDEFLSDPTYGTFLRGISEELSQSSYLPILMQASTQSERIRVQRHLERHIVDAVIDISPYIGTDLLDVMAKIHMPAVLCGQLGYNPYGGIFSNVYSDDVEGAALAARAMWERGRRNVLAIMGPAINPAVPDRLKGYRSVYGRDLPDERIIYTGWDESSGFNAINQLLDEGLTIDGVLAASDRIAVGVMAALSARDISVPDAVSVIGYDDHPLAAQSHPPLTTVHQPLMEEGRQAAELALASTTGAPPTTKILHMSLVRRASL</sequence>
<name>A0A366K7F8_9BIFI</name>
<accession>A0A366K7F8</accession>
<evidence type="ECO:0000259" key="4">
    <source>
        <dbReference type="PROSITE" id="PS50932"/>
    </source>
</evidence>
<keyword evidence="6" id="KW-1185">Reference proteome</keyword>
<dbReference type="GO" id="GO:0000976">
    <property type="term" value="F:transcription cis-regulatory region binding"/>
    <property type="evidence" value="ECO:0007669"/>
    <property type="project" value="TreeGrafter"/>
</dbReference>
<dbReference type="CDD" id="cd06267">
    <property type="entry name" value="PBP1_LacI_sugar_binding-like"/>
    <property type="match status" value="1"/>
</dbReference>
<dbReference type="Pfam" id="PF00356">
    <property type="entry name" value="LacI"/>
    <property type="match status" value="1"/>
</dbReference>
<evidence type="ECO:0000256" key="1">
    <source>
        <dbReference type="ARBA" id="ARBA00023015"/>
    </source>
</evidence>
<keyword evidence="1" id="KW-0805">Transcription regulation</keyword>
<dbReference type="EMBL" id="PDCG01000004">
    <property type="protein sequence ID" value="RBP97680.1"/>
    <property type="molecule type" value="Genomic_DNA"/>
</dbReference>
<dbReference type="GO" id="GO:0003700">
    <property type="term" value="F:DNA-binding transcription factor activity"/>
    <property type="evidence" value="ECO:0007669"/>
    <property type="project" value="TreeGrafter"/>
</dbReference>
<dbReference type="InterPro" id="IPR046335">
    <property type="entry name" value="LacI/GalR-like_sensor"/>
</dbReference>
<gene>
    <name evidence="5" type="ORF">CRD60_05450</name>
</gene>
<protein>
    <submittedName>
        <fullName evidence="5">LacI family transcriptional regulator</fullName>
    </submittedName>
</protein>
<dbReference type="SUPFAM" id="SSF53822">
    <property type="entry name" value="Periplasmic binding protein-like I"/>
    <property type="match status" value="1"/>
</dbReference>
<proteinExistence type="predicted"/>
<dbReference type="InterPro" id="IPR028082">
    <property type="entry name" value="Peripla_BP_I"/>
</dbReference>
<dbReference type="CDD" id="cd01392">
    <property type="entry name" value="HTH_LacI"/>
    <property type="match status" value="1"/>
</dbReference>
<dbReference type="Gene3D" id="1.10.260.40">
    <property type="entry name" value="lambda repressor-like DNA-binding domains"/>
    <property type="match status" value="1"/>
</dbReference>
<dbReference type="InterPro" id="IPR000843">
    <property type="entry name" value="HTH_LacI"/>
</dbReference>
<dbReference type="PANTHER" id="PTHR30146:SF120">
    <property type="entry name" value="ALANINE RACEMASE"/>
    <property type="match status" value="1"/>
</dbReference>
<dbReference type="Gene3D" id="3.40.50.2300">
    <property type="match status" value="2"/>
</dbReference>
<reference evidence="5 6" key="1">
    <citation type="submission" date="2017-10" db="EMBL/GenBank/DDBJ databases">
        <title>Bifidobacterium xylocopum sp. nov. and Bifidobacterium aemilianum sp. nov., from the carpenter bee (Xylocopa violacea) digestive tract.</title>
        <authorList>
            <person name="Alberoni D."/>
            <person name="Baffoni L."/>
            <person name="Di Gioia D."/>
            <person name="Gaggia F."/>
            <person name="Biavati B."/>
        </authorList>
    </citation>
    <scope>NUCLEOTIDE SEQUENCE [LARGE SCALE GENOMIC DNA]</scope>
    <source>
        <strain evidence="5 6">XV10</strain>
    </source>
</reference>
<dbReference type="PRINTS" id="PR00036">
    <property type="entry name" value="HTHLACI"/>
</dbReference>
<dbReference type="InterPro" id="IPR010982">
    <property type="entry name" value="Lambda_DNA-bd_dom_sf"/>
</dbReference>
<comment type="caution">
    <text evidence="5">The sequence shown here is derived from an EMBL/GenBank/DDBJ whole genome shotgun (WGS) entry which is preliminary data.</text>
</comment>
<dbReference type="PANTHER" id="PTHR30146">
    <property type="entry name" value="LACI-RELATED TRANSCRIPTIONAL REPRESSOR"/>
    <property type="match status" value="1"/>
</dbReference>
<evidence type="ECO:0000313" key="6">
    <source>
        <dbReference type="Proteomes" id="UP000252530"/>
    </source>
</evidence>
<evidence type="ECO:0000256" key="3">
    <source>
        <dbReference type="ARBA" id="ARBA00023163"/>
    </source>
</evidence>
<keyword evidence="3" id="KW-0804">Transcription</keyword>
<evidence type="ECO:0000256" key="2">
    <source>
        <dbReference type="ARBA" id="ARBA00023125"/>
    </source>
</evidence>
<dbReference type="OrthoDB" id="4268837at2"/>
<dbReference type="RefSeq" id="WP_113860284.1">
    <property type="nucleotide sequence ID" value="NZ_PDCG01000004.1"/>
</dbReference>
<dbReference type="PROSITE" id="PS50932">
    <property type="entry name" value="HTH_LACI_2"/>
    <property type="match status" value="1"/>
</dbReference>